<feature type="compositionally biased region" description="Pro residues" evidence="9">
    <location>
        <begin position="766"/>
        <end position="778"/>
    </location>
</feature>
<dbReference type="InterPro" id="IPR034027">
    <property type="entry name" value="Reprolysin_adamalysin"/>
</dbReference>
<feature type="compositionally biased region" description="Pro residues" evidence="9">
    <location>
        <begin position="744"/>
        <end position="754"/>
    </location>
</feature>
<feature type="domain" description="EGF-like" evidence="11">
    <location>
        <begin position="598"/>
        <end position="630"/>
    </location>
</feature>
<evidence type="ECO:0000256" key="9">
    <source>
        <dbReference type="SAM" id="MobiDB-lite"/>
    </source>
</evidence>
<dbReference type="Proteomes" id="UP000008672">
    <property type="component" value="Unassembled WGS sequence"/>
</dbReference>
<dbReference type="AlphaFoldDB" id="H3AZG6"/>
<protein>
    <submittedName>
        <fullName evidence="14">ADAM metallopeptidase domain 15</fullName>
    </submittedName>
</protein>
<accession>H3AZG6</accession>
<evidence type="ECO:0000256" key="2">
    <source>
        <dbReference type="ARBA" id="ARBA00022692"/>
    </source>
</evidence>
<dbReference type="GO" id="GO:0004222">
    <property type="term" value="F:metalloendopeptidase activity"/>
    <property type="evidence" value="ECO:0007669"/>
    <property type="project" value="InterPro"/>
</dbReference>
<dbReference type="STRING" id="7897.ENSLACP00000015037"/>
<dbReference type="EMBL" id="AFYH01127449">
    <property type="status" value="NOT_ANNOTATED_CDS"/>
    <property type="molecule type" value="Genomic_DNA"/>
</dbReference>
<dbReference type="FunFam" id="4.10.70.10:FF:000001">
    <property type="entry name" value="Disintegrin and metalloproteinase domain-containing protein 22"/>
    <property type="match status" value="1"/>
</dbReference>
<dbReference type="GO" id="GO:0045087">
    <property type="term" value="P:innate immune response"/>
    <property type="evidence" value="ECO:0007669"/>
    <property type="project" value="TreeGrafter"/>
</dbReference>
<dbReference type="SMART" id="SM00050">
    <property type="entry name" value="DISIN"/>
    <property type="match status" value="1"/>
</dbReference>
<evidence type="ECO:0000313" key="15">
    <source>
        <dbReference type="Proteomes" id="UP000008672"/>
    </source>
</evidence>
<keyword evidence="8" id="KW-0862">Zinc</keyword>
<feature type="binding site" evidence="8">
    <location>
        <position position="296"/>
    </location>
    <ligand>
        <name>Zn(2+)</name>
        <dbReference type="ChEBI" id="CHEBI:29105"/>
        <note>catalytic</note>
    </ligand>
</feature>
<dbReference type="Pfam" id="PF01562">
    <property type="entry name" value="Pep_M12B_propep"/>
    <property type="match status" value="1"/>
</dbReference>
<evidence type="ECO:0000259" key="12">
    <source>
        <dbReference type="PROSITE" id="PS50214"/>
    </source>
</evidence>
<dbReference type="GO" id="GO:0005615">
    <property type="term" value="C:extracellular space"/>
    <property type="evidence" value="ECO:0007669"/>
    <property type="project" value="TreeGrafter"/>
</dbReference>
<dbReference type="EMBL" id="AFYH01127447">
    <property type="status" value="NOT_ANNOTATED_CDS"/>
    <property type="molecule type" value="Genomic_DNA"/>
</dbReference>
<feature type="disulfide bond" evidence="7">
    <location>
        <begin position="602"/>
        <end position="612"/>
    </location>
</feature>
<keyword evidence="15" id="KW-1185">Reference proteome</keyword>
<feature type="compositionally biased region" description="Pro residues" evidence="9">
    <location>
        <begin position="720"/>
        <end position="732"/>
    </location>
</feature>
<feature type="binding site" evidence="8">
    <location>
        <position position="292"/>
    </location>
    <ligand>
        <name>Zn(2+)</name>
        <dbReference type="ChEBI" id="CHEBI:29105"/>
        <note>catalytic</note>
    </ligand>
</feature>
<comment type="subcellular location">
    <subcellularLocation>
        <location evidence="1">Membrane</location>
        <topology evidence="1">Single-pass membrane protein</topology>
    </subcellularLocation>
</comment>
<dbReference type="InterPro" id="IPR001590">
    <property type="entry name" value="Peptidase_M12B"/>
</dbReference>
<dbReference type="PROSITE" id="PS01186">
    <property type="entry name" value="EGF_2"/>
    <property type="match status" value="1"/>
</dbReference>
<dbReference type="PROSITE" id="PS50026">
    <property type="entry name" value="EGF_3"/>
    <property type="match status" value="1"/>
</dbReference>
<dbReference type="Pfam" id="PF01421">
    <property type="entry name" value="Reprolysin"/>
    <property type="match status" value="1"/>
</dbReference>
<feature type="binding site" evidence="8">
    <location>
        <position position="302"/>
    </location>
    <ligand>
        <name>Zn(2+)</name>
        <dbReference type="ChEBI" id="CHEBI:29105"/>
        <note>catalytic</note>
    </ligand>
</feature>
<feature type="disulfide bond" evidence="7">
    <location>
        <begin position="620"/>
        <end position="629"/>
    </location>
</feature>
<keyword evidence="3 10" id="KW-1133">Transmembrane helix</keyword>
<sequence length="821" mass="89583">QGGYPPRLQCVLEAEGSDLLLNLEQNDKLLSGSPRLLYYLPNGTRVTEAAEALTNCYYQGSVKGFPHSRVSIGLCFGLSGLIVLNANQSYGVEPLEGEQNGRHLIYRTKDVRLSDAKCGVSHGSHEHTVKKKKKKSNLYNMCVYKLKRDVLSETKYIELALVADEAEFQSYRSLKRLKTRMLEIANQVDAFYRRLNVRVMLVGLEVWSSGDQIKVDRNPTDTLNRFLRWRKDHLLPRMHHDNAQLLISYLLLSDTLSDICILENKFCSAQTKFKKFADHSVSILGIASTLAHELGHNMGMSHDTADRKCHCPKPTRQSGCIMEPSTGFLPGQVFSSCSRQDLETSLRQGGGMCLFNVPERESLAGVPRCGNLFVENGEECDCGLAIDCKDPCCNATTCKLVPGAECSSVGICCENCKLKPAGSTCREPLGECDLPEHCTGASPYCPPNVFIQNGQICSRGRAYCHSGVCLTYQLQCQILWGPGSSQAPDVCFNTVNTKGDKYGNCGQQPNGAFISCAEQDVKCGKIQCEGGNDRPVLGSNAEIVVSPVMVKGKQYSCRGTYFNLGDDVTDPAMVMQGTVCGDGKACINRTCQDVSVFGVYECQKKCNGHGVCNSNSNCHCDQGWAPPDCRSSGYGGSVDSGPLQQARVIFLLVLPLAAVLVLCFFKRNLIRRELGRLGKDKSQQYKSNCHAKSVRPPPPDWMHPTELQMTQPSKDGAPSRPDPPSKPLPPDPLLRSSKASVPVRPAPPSKPLPADPIVKHVQPRVPAKPPPPSKPLPSDPLVQPLTEEPTQHSSDGLAVPKAPPPPPSKKSVCLPAQTEVA</sequence>
<dbReference type="EMBL" id="AFYH01127444">
    <property type="status" value="NOT_ANNOTATED_CDS"/>
    <property type="molecule type" value="Genomic_DNA"/>
</dbReference>
<dbReference type="SUPFAM" id="SSF57552">
    <property type="entry name" value="Blood coagulation inhibitor (disintegrin)"/>
    <property type="match status" value="1"/>
</dbReference>
<evidence type="ECO:0000313" key="14">
    <source>
        <dbReference type="Ensembl" id="ENSLACP00000015037.1"/>
    </source>
</evidence>
<dbReference type="EMBL" id="AFYH01127446">
    <property type="status" value="NOT_ANNOTATED_CDS"/>
    <property type="molecule type" value="Genomic_DNA"/>
</dbReference>
<dbReference type="GeneTree" id="ENSGT00940000159822"/>
<keyword evidence="4 10" id="KW-0472">Membrane</keyword>
<dbReference type="GO" id="GO:0006508">
    <property type="term" value="P:proteolysis"/>
    <property type="evidence" value="ECO:0007669"/>
    <property type="project" value="InterPro"/>
</dbReference>
<dbReference type="eggNOG" id="KOG3607">
    <property type="taxonomic scope" value="Eukaryota"/>
</dbReference>
<dbReference type="Gene3D" id="3.40.390.10">
    <property type="entry name" value="Collagenase (Catalytic Domain)"/>
    <property type="match status" value="1"/>
</dbReference>
<evidence type="ECO:0000259" key="11">
    <source>
        <dbReference type="PROSITE" id="PS50026"/>
    </source>
</evidence>
<evidence type="ECO:0000256" key="10">
    <source>
        <dbReference type="SAM" id="Phobius"/>
    </source>
</evidence>
<reference evidence="15" key="1">
    <citation type="submission" date="2011-08" db="EMBL/GenBank/DDBJ databases">
        <title>The draft genome of Latimeria chalumnae.</title>
        <authorList>
            <person name="Di Palma F."/>
            <person name="Alfoldi J."/>
            <person name="Johnson J."/>
            <person name="Berlin A."/>
            <person name="Gnerre S."/>
            <person name="Jaffe D."/>
            <person name="MacCallum I."/>
            <person name="Young S."/>
            <person name="Walker B.J."/>
            <person name="Lander E."/>
            <person name="Lindblad-Toh K."/>
        </authorList>
    </citation>
    <scope>NUCLEOTIDE SEQUENCE [LARGE SCALE GENOMIC DNA]</scope>
    <source>
        <strain evidence="15">Wild caught</strain>
    </source>
</reference>
<dbReference type="GO" id="GO:0005178">
    <property type="term" value="F:integrin binding"/>
    <property type="evidence" value="ECO:0007669"/>
    <property type="project" value="TreeGrafter"/>
</dbReference>
<gene>
    <name evidence="14" type="primary">ADAM15</name>
</gene>
<proteinExistence type="predicted"/>
<feature type="domain" description="Peptidase M12B" evidence="13">
    <location>
        <begin position="155"/>
        <end position="358"/>
    </location>
</feature>
<dbReference type="EMBL" id="AFYH01127448">
    <property type="status" value="NOT_ANNOTATED_CDS"/>
    <property type="molecule type" value="Genomic_DNA"/>
</dbReference>
<dbReference type="InterPro" id="IPR024079">
    <property type="entry name" value="MetalloPept_cat_dom_sf"/>
</dbReference>
<feature type="compositionally biased region" description="Low complexity" evidence="9">
    <location>
        <begin position="733"/>
        <end position="743"/>
    </location>
</feature>
<feature type="region of interest" description="Disordered" evidence="9">
    <location>
        <begin position="680"/>
        <end position="821"/>
    </location>
</feature>
<dbReference type="EMBL" id="AFYH01127442">
    <property type="status" value="NOT_ANNOTATED_CDS"/>
    <property type="molecule type" value="Genomic_DNA"/>
</dbReference>
<dbReference type="InterPro" id="IPR006586">
    <property type="entry name" value="ADAM_Cys-rich"/>
</dbReference>
<dbReference type="InterPro" id="IPR000742">
    <property type="entry name" value="EGF"/>
</dbReference>
<evidence type="ECO:0000256" key="1">
    <source>
        <dbReference type="ARBA" id="ARBA00004167"/>
    </source>
</evidence>
<keyword evidence="7" id="KW-0245">EGF-like domain</keyword>
<dbReference type="SMART" id="SM00608">
    <property type="entry name" value="ACR"/>
    <property type="match status" value="1"/>
</dbReference>
<evidence type="ECO:0000256" key="4">
    <source>
        <dbReference type="ARBA" id="ARBA00023136"/>
    </source>
</evidence>
<dbReference type="PANTHER" id="PTHR11905">
    <property type="entry name" value="ADAM A DISINTEGRIN AND METALLOPROTEASE DOMAIN"/>
    <property type="match status" value="1"/>
</dbReference>
<dbReference type="GO" id="GO:0046872">
    <property type="term" value="F:metal ion binding"/>
    <property type="evidence" value="ECO:0007669"/>
    <property type="project" value="UniProtKB-KW"/>
</dbReference>
<dbReference type="GO" id="GO:0007229">
    <property type="term" value="P:integrin-mediated signaling pathway"/>
    <property type="evidence" value="ECO:0007669"/>
    <property type="project" value="TreeGrafter"/>
</dbReference>
<keyword evidence="8" id="KW-0479">Metal-binding</keyword>
<dbReference type="Gene3D" id="4.10.70.10">
    <property type="entry name" value="Disintegrin domain"/>
    <property type="match status" value="1"/>
</dbReference>
<keyword evidence="2 10" id="KW-0812">Transmembrane</keyword>
<dbReference type="EMBL" id="AFYH01127441">
    <property type="status" value="NOT_ANNOTATED_CDS"/>
    <property type="molecule type" value="Genomic_DNA"/>
</dbReference>
<dbReference type="FunFam" id="3.40.390.10:FF:000002">
    <property type="entry name" value="Disintegrin and metalloproteinase domain-containing protein 22"/>
    <property type="match status" value="1"/>
</dbReference>
<dbReference type="InParanoid" id="H3AZG6"/>
<dbReference type="SUPFAM" id="SSF55486">
    <property type="entry name" value="Metalloproteases ('zincins'), catalytic domain"/>
    <property type="match status" value="1"/>
</dbReference>
<comment type="caution">
    <text evidence="7">Lacks conserved residue(s) required for the propagation of feature annotation.</text>
</comment>
<dbReference type="Gene3D" id="2.60.120.260">
    <property type="entry name" value="Galactose-binding domain-like"/>
    <property type="match status" value="1"/>
</dbReference>
<evidence type="ECO:0000256" key="3">
    <source>
        <dbReference type="ARBA" id="ARBA00022989"/>
    </source>
</evidence>
<dbReference type="OMA" id="CPANVFL"/>
<evidence type="ECO:0000256" key="7">
    <source>
        <dbReference type="PROSITE-ProRule" id="PRU00076"/>
    </source>
</evidence>
<dbReference type="Bgee" id="ENSLACG00000013230">
    <property type="expression patterns" value="Expressed in chordate pharynx and 4 other cell types or tissues"/>
</dbReference>
<dbReference type="PROSITE" id="PS50214">
    <property type="entry name" value="DISINTEGRIN_2"/>
    <property type="match status" value="1"/>
</dbReference>
<feature type="disulfide bond" evidence="6">
    <location>
        <begin position="425"/>
        <end position="445"/>
    </location>
</feature>
<evidence type="ECO:0000259" key="13">
    <source>
        <dbReference type="PROSITE" id="PS50215"/>
    </source>
</evidence>
<dbReference type="CDD" id="cd04269">
    <property type="entry name" value="ZnMc_adamalysin_II_like"/>
    <property type="match status" value="1"/>
</dbReference>
<dbReference type="Pfam" id="PF08516">
    <property type="entry name" value="ADAM_CR"/>
    <property type="match status" value="1"/>
</dbReference>
<reference evidence="14" key="2">
    <citation type="submission" date="2025-08" db="UniProtKB">
        <authorList>
            <consortium name="Ensembl"/>
        </authorList>
    </citation>
    <scope>IDENTIFICATION</scope>
</reference>
<dbReference type="PROSITE" id="PS50215">
    <property type="entry name" value="ADAM_MEPRO"/>
    <property type="match status" value="1"/>
</dbReference>
<feature type="active site" evidence="8">
    <location>
        <position position="293"/>
    </location>
</feature>
<reference evidence="14" key="3">
    <citation type="submission" date="2025-09" db="UniProtKB">
        <authorList>
            <consortium name="Ensembl"/>
        </authorList>
    </citation>
    <scope>IDENTIFICATION</scope>
</reference>
<evidence type="ECO:0000256" key="6">
    <source>
        <dbReference type="PROSITE-ProRule" id="PRU00068"/>
    </source>
</evidence>
<dbReference type="EMBL" id="AFYH01127445">
    <property type="status" value="NOT_ANNOTATED_CDS"/>
    <property type="molecule type" value="Genomic_DNA"/>
</dbReference>
<dbReference type="Ensembl" id="ENSLACT00000015142.1">
    <property type="protein sequence ID" value="ENSLACP00000015037.1"/>
    <property type="gene ID" value="ENSLACG00000013230.1"/>
</dbReference>
<dbReference type="InterPro" id="IPR002870">
    <property type="entry name" value="Peptidase_M12B_N"/>
</dbReference>
<feature type="transmembrane region" description="Helical" evidence="10">
    <location>
        <begin position="648"/>
        <end position="665"/>
    </location>
</feature>
<dbReference type="InterPro" id="IPR036436">
    <property type="entry name" value="Disintegrin_dom_sf"/>
</dbReference>
<dbReference type="Pfam" id="PF00200">
    <property type="entry name" value="Disintegrin"/>
    <property type="match status" value="1"/>
</dbReference>
<dbReference type="HOGENOM" id="CLU_012714_7_2_1"/>
<dbReference type="GO" id="GO:0016020">
    <property type="term" value="C:membrane"/>
    <property type="evidence" value="ECO:0007669"/>
    <property type="project" value="UniProtKB-SubCell"/>
</dbReference>
<evidence type="ECO:0000256" key="8">
    <source>
        <dbReference type="PROSITE-ProRule" id="PRU00276"/>
    </source>
</evidence>
<organism evidence="14 15">
    <name type="scientific">Latimeria chalumnae</name>
    <name type="common">Coelacanth</name>
    <dbReference type="NCBI Taxonomy" id="7897"/>
    <lineage>
        <taxon>Eukaryota</taxon>
        <taxon>Metazoa</taxon>
        <taxon>Chordata</taxon>
        <taxon>Craniata</taxon>
        <taxon>Vertebrata</taxon>
        <taxon>Euteleostomi</taxon>
        <taxon>Coelacanthiformes</taxon>
        <taxon>Coelacanthidae</taxon>
        <taxon>Latimeria</taxon>
    </lineage>
</organism>
<dbReference type="EMBL" id="AFYH01127443">
    <property type="status" value="NOT_ANNOTATED_CDS"/>
    <property type="molecule type" value="Genomic_DNA"/>
</dbReference>
<dbReference type="PANTHER" id="PTHR11905:SF130">
    <property type="entry name" value="DISINTEGRIN AND METALLOPROTEINASE DOMAIN-CONTAINING PROTEIN 15"/>
    <property type="match status" value="1"/>
</dbReference>
<name>H3AZG6_LATCH</name>
<dbReference type="InterPro" id="IPR001762">
    <property type="entry name" value="Disintegrin_dom"/>
</dbReference>
<keyword evidence="5 7" id="KW-1015">Disulfide bond</keyword>
<evidence type="ECO:0000256" key="5">
    <source>
        <dbReference type="ARBA" id="ARBA00023157"/>
    </source>
</evidence>
<feature type="domain" description="Disintegrin" evidence="12">
    <location>
        <begin position="366"/>
        <end position="453"/>
    </location>
</feature>